<dbReference type="SUPFAM" id="SSF50952">
    <property type="entry name" value="Soluble quinoprotein glucose dehydrogenase"/>
    <property type="match status" value="1"/>
</dbReference>
<comment type="caution">
    <text evidence="2">The sequence shown here is derived from an EMBL/GenBank/DDBJ whole genome shotgun (WGS) entry which is preliminary data.</text>
</comment>
<dbReference type="AlphaFoldDB" id="A0A5B6T9V9"/>
<reference evidence="2 3" key="1">
    <citation type="submission" date="2019-07" db="EMBL/GenBank/DDBJ databases">
        <title>Rufibacter sp. nov., isolated from lake sediment.</title>
        <authorList>
            <person name="Qu J.-H."/>
        </authorList>
    </citation>
    <scope>NUCLEOTIDE SEQUENCE [LARGE SCALE GENOMIC DNA]</scope>
    <source>
        <strain evidence="2 3">NBS58-1</strain>
    </source>
</reference>
<dbReference type="InterPro" id="IPR011041">
    <property type="entry name" value="Quinoprot_gluc/sorb_DH_b-prop"/>
</dbReference>
<dbReference type="PROSITE" id="PS51257">
    <property type="entry name" value="PROKAR_LIPOPROTEIN"/>
    <property type="match status" value="1"/>
</dbReference>
<keyword evidence="3" id="KW-1185">Reference proteome</keyword>
<sequence length="486" mass="52263">MKILIRFIIVSFAPLLLSGCYKIKGHYGGPKSFEPQTRALQPTDVALPAGYTIEPVNSGLNYPTGITFDEQGTPYITEAGYAYGEIWLPPKLLRLNPDGTSTQVAVGDKNGPWTGAAYHDGFFYVSEGGELEGGRILKISKAGQITRLVENLPSMGDHHTDAPVIGQDGYLYFGQGTATNSAIVGTDNYHYGWLKRNPTFHDIPCQDIVLTGQNFTTYNPLTEDDKDEVTTGAYLPFGTPSTPNQTVKGTIPCSGAVFRVSLQGGPLELVAWGLRNPYGLAFAQNGQLYVTDNGYDTRGSRPGYGAGDVLWAVQPGKWYGWPDFANGQPMASDDYKTPHDDPKFLLAKHPGTPPKPAAILGVHSSSNGLDFSRNAGFGHVGEAFIAQFGDMTPEVGHTYGPVGFKVVRVNPANGVVEDFATNKTKINGPASILKNGGLERPIAVKFNPAGTALYVVDFGIMPMTEQGPAPKQKTGVVWRITKTGAR</sequence>
<dbReference type="EMBL" id="VKKY01000003">
    <property type="protein sequence ID" value="KAA3436657.1"/>
    <property type="molecule type" value="Genomic_DNA"/>
</dbReference>
<dbReference type="InterPro" id="IPR011042">
    <property type="entry name" value="6-blade_b-propeller_TolB-like"/>
</dbReference>
<evidence type="ECO:0000313" key="3">
    <source>
        <dbReference type="Proteomes" id="UP000324133"/>
    </source>
</evidence>
<organism evidence="2 3">
    <name type="scientific">Rufibacter hautae</name>
    <dbReference type="NCBI Taxonomy" id="2595005"/>
    <lineage>
        <taxon>Bacteria</taxon>
        <taxon>Pseudomonadati</taxon>
        <taxon>Bacteroidota</taxon>
        <taxon>Cytophagia</taxon>
        <taxon>Cytophagales</taxon>
        <taxon>Hymenobacteraceae</taxon>
        <taxon>Rufibacter</taxon>
    </lineage>
</organism>
<dbReference type="OrthoDB" id="9770043at2"/>
<proteinExistence type="predicted"/>
<dbReference type="PANTHER" id="PTHR33546:SF1">
    <property type="entry name" value="LARGE, MULTIFUNCTIONAL SECRETED PROTEIN"/>
    <property type="match status" value="1"/>
</dbReference>
<dbReference type="Proteomes" id="UP000324133">
    <property type="component" value="Unassembled WGS sequence"/>
</dbReference>
<dbReference type="RefSeq" id="WP_149092598.1">
    <property type="nucleotide sequence ID" value="NZ_VKKY01000003.1"/>
</dbReference>
<gene>
    <name evidence="2" type="ORF">FOA19_19945</name>
</gene>
<protein>
    <submittedName>
        <fullName evidence="2">Glucose dehydrogenase</fullName>
    </submittedName>
</protein>
<evidence type="ECO:0000259" key="1">
    <source>
        <dbReference type="Pfam" id="PF07995"/>
    </source>
</evidence>
<accession>A0A5B6T9V9</accession>
<dbReference type="PANTHER" id="PTHR33546">
    <property type="entry name" value="LARGE, MULTIFUNCTIONAL SECRETED PROTEIN-RELATED"/>
    <property type="match status" value="1"/>
</dbReference>
<dbReference type="InterPro" id="IPR012938">
    <property type="entry name" value="Glc/Sorbosone_DH"/>
</dbReference>
<feature type="domain" description="Glucose/Sorbosone dehydrogenase" evidence="1">
    <location>
        <begin position="268"/>
        <end position="338"/>
    </location>
</feature>
<dbReference type="Gene3D" id="2.120.10.30">
    <property type="entry name" value="TolB, C-terminal domain"/>
    <property type="match status" value="1"/>
</dbReference>
<dbReference type="Pfam" id="PF07995">
    <property type="entry name" value="GSDH"/>
    <property type="match status" value="1"/>
</dbReference>
<name>A0A5B6T9V9_9BACT</name>
<evidence type="ECO:0000313" key="2">
    <source>
        <dbReference type="EMBL" id="KAA3436657.1"/>
    </source>
</evidence>